<name>A0A381PV31_9ZZZZ</name>
<evidence type="ECO:0000256" key="1">
    <source>
        <dbReference type="ARBA" id="ARBA00010996"/>
    </source>
</evidence>
<evidence type="ECO:0008006" key="3">
    <source>
        <dbReference type="Google" id="ProtNLM"/>
    </source>
</evidence>
<comment type="similarity">
    <text evidence="1">Belongs to the SCO1/2 family.</text>
</comment>
<reference evidence="2" key="1">
    <citation type="submission" date="2018-05" db="EMBL/GenBank/DDBJ databases">
        <authorList>
            <person name="Lanie J.A."/>
            <person name="Ng W.-L."/>
            <person name="Kazmierczak K.M."/>
            <person name="Andrzejewski T.M."/>
            <person name="Davidsen T.M."/>
            <person name="Wayne K.J."/>
            <person name="Tettelin H."/>
            <person name="Glass J.I."/>
            <person name="Rusch D."/>
            <person name="Podicherti R."/>
            <person name="Tsui H.-C.T."/>
            <person name="Winkler M.E."/>
        </authorList>
    </citation>
    <scope>NUCLEOTIDE SEQUENCE</scope>
</reference>
<dbReference type="CDD" id="cd02968">
    <property type="entry name" value="SCO"/>
    <property type="match status" value="1"/>
</dbReference>
<dbReference type="PANTHER" id="PTHR12151">
    <property type="entry name" value="ELECTRON TRANSPORT PROTIN SCO1/SENC FAMILY MEMBER"/>
    <property type="match status" value="1"/>
</dbReference>
<organism evidence="2">
    <name type="scientific">marine metagenome</name>
    <dbReference type="NCBI Taxonomy" id="408172"/>
    <lineage>
        <taxon>unclassified sequences</taxon>
        <taxon>metagenomes</taxon>
        <taxon>ecological metagenomes</taxon>
    </lineage>
</organism>
<dbReference type="SUPFAM" id="SSF52833">
    <property type="entry name" value="Thioredoxin-like"/>
    <property type="match status" value="1"/>
</dbReference>
<dbReference type="EMBL" id="UINC01001093">
    <property type="protein sequence ID" value="SUZ70484.1"/>
    <property type="molecule type" value="Genomic_DNA"/>
</dbReference>
<proteinExistence type="inferred from homology"/>
<accession>A0A381PV31</accession>
<dbReference type="InterPro" id="IPR036249">
    <property type="entry name" value="Thioredoxin-like_sf"/>
</dbReference>
<dbReference type="AlphaFoldDB" id="A0A381PV31"/>
<evidence type="ECO:0000313" key="2">
    <source>
        <dbReference type="EMBL" id="SUZ70484.1"/>
    </source>
</evidence>
<protein>
    <recommendedName>
        <fullName evidence="3">Thioredoxin domain-containing protein</fullName>
    </recommendedName>
</protein>
<sequence>MLTKPMELTSFNLINHQDKQFQLKDLENQWSLIFFGYTQCPDVCPSTIFKLSQTYDLLDQDQRISKLPQVIFISIDPERDNPETLSEYLAFFNPRFIGITGDQSEIKKITSTMSVYYEKIEQNKDSNSYIMNHTASIFLTNDEGKLVASFRPTATPQELTSDIKRILLL</sequence>
<dbReference type="FunFam" id="3.40.30.10:FF:000013">
    <property type="entry name" value="Blast:Protein SCO1 homolog, mitochondrial"/>
    <property type="match status" value="1"/>
</dbReference>
<dbReference type="InterPro" id="IPR003782">
    <property type="entry name" value="SCO1/SenC"/>
</dbReference>
<gene>
    <name evidence="2" type="ORF">METZ01_LOCUS23338</name>
</gene>
<dbReference type="Gene3D" id="3.40.30.10">
    <property type="entry name" value="Glutaredoxin"/>
    <property type="match status" value="1"/>
</dbReference>
<dbReference type="PANTHER" id="PTHR12151:SF25">
    <property type="entry name" value="LINALOOL DEHYDRATASE_ISOMERASE DOMAIN-CONTAINING PROTEIN"/>
    <property type="match status" value="1"/>
</dbReference>
<dbReference type="Pfam" id="PF02630">
    <property type="entry name" value="SCO1-SenC"/>
    <property type="match status" value="1"/>
</dbReference>